<comment type="caution">
    <text evidence="1">The sequence shown here is derived from an EMBL/GenBank/DDBJ whole genome shotgun (WGS) entry which is preliminary data.</text>
</comment>
<gene>
    <name evidence="1" type="ORF">Cco03nite_80480</name>
</gene>
<reference evidence="1 2" key="1">
    <citation type="submission" date="2021-01" db="EMBL/GenBank/DDBJ databases">
        <title>Whole genome shotgun sequence of Catellatospora coxensis NBRC 107359.</title>
        <authorList>
            <person name="Komaki H."/>
            <person name="Tamura T."/>
        </authorList>
    </citation>
    <scope>NUCLEOTIDE SEQUENCE [LARGE SCALE GENOMIC DNA]</scope>
    <source>
        <strain evidence="1 2">NBRC 107359</strain>
    </source>
</reference>
<evidence type="ECO:0000313" key="2">
    <source>
        <dbReference type="Proteomes" id="UP000630887"/>
    </source>
</evidence>
<dbReference type="Proteomes" id="UP000630887">
    <property type="component" value="Unassembled WGS sequence"/>
</dbReference>
<keyword evidence="2" id="KW-1185">Reference proteome</keyword>
<dbReference type="EMBL" id="BONI01000130">
    <property type="protein sequence ID" value="GIG11348.1"/>
    <property type="molecule type" value="Genomic_DNA"/>
</dbReference>
<dbReference type="AlphaFoldDB" id="A0A8J3KZ08"/>
<name>A0A8J3KZ08_9ACTN</name>
<protein>
    <submittedName>
        <fullName evidence="1">Uncharacterized protein</fullName>
    </submittedName>
</protein>
<proteinExistence type="predicted"/>
<evidence type="ECO:0000313" key="1">
    <source>
        <dbReference type="EMBL" id="GIG11348.1"/>
    </source>
</evidence>
<sequence length="78" mass="8185">MTSPSNRLFNPSGMTTTLFAPVNFSLVPRRCFDADRRQDTVAAARAGVDEYTALIAQWRAASQAGSPVGGPAAAATVE</sequence>
<accession>A0A8J3KZ08</accession>
<organism evidence="1 2">
    <name type="scientific">Catellatospora coxensis</name>
    <dbReference type="NCBI Taxonomy" id="310354"/>
    <lineage>
        <taxon>Bacteria</taxon>
        <taxon>Bacillati</taxon>
        <taxon>Actinomycetota</taxon>
        <taxon>Actinomycetes</taxon>
        <taxon>Micromonosporales</taxon>
        <taxon>Micromonosporaceae</taxon>
        <taxon>Catellatospora</taxon>
    </lineage>
</organism>